<reference evidence="5" key="1">
    <citation type="submission" date="2022-05" db="EMBL/GenBank/DDBJ databases">
        <title>Genomic analysis of Brachybacterium sp. CBA3104.</title>
        <authorList>
            <person name="Roh S.W."/>
            <person name="Kim Y.B."/>
            <person name="Kim Y."/>
        </authorList>
    </citation>
    <scope>NUCLEOTIDE SEQUENCE</scope>
    <source>
        <strain evidence="5">CBA3104</strain>
    </source>
</reference>
<name>A0ABY4N562_9MICO</name>
<evidence type="ECO:0000313" key="6">
    <source>
        <dbReference type="Proteomes" id="UP001055868"/>
    </source>
</evidence>
<dbReference type="EMBL" id="CP097218">
    <property type="protein sequence ID" value="UQN28598.1"/>
    <property type="molecule type" value="Genomic_DNA"/>
</dbReference>
<feature type="domain" description="Flavin reductase like" evidence="4">
    <location>
        <begin position="11"/>
        <end position="153"/>
    </location>
</feature>
<dbReference type="Gene3D" id="2.30.110.10">
    <property type="entry name" value="Electron Transport, Fmn-binding Protein, Chain A"/>
    <property type="match status" value="1"/>
</dbReference>
<gene>
    <name evidence="5" type="ORF">M4486_13295</name>
</gene>
<dbReference type="SUPFAM" id="SSF50475">
    <property type="entry name" value="FMN-binding split barrel"/>
    <property type="match status" value="1"/>
</dbReference>
<dbReference type="PANTHER" id="PTHR43567">
    <property type="entry name" value="FLAVOREDOXIN-RELATED-RELATED"/>
    <property type="match status" value="1"/>
</dbReference>
<proteinExistence type="inferred from homology"/>
<keyword evidence="2" id="KW-0285">Flavoprotein</keyword>
<evidence type="ECO:0000256" key="2">
    <source>
        <dbReference type="ARBA" id="ARBA00022630"/>
    </source>
</evidence>
<dbReference type="Pfam" id="PF01613">
    <property type="entry name" value="Flavin_Reduct"/>
    <property type="match status" value="1"/>
</dbReference>
<comment type="similarity">
    <text evidence="3">Belongs to the flavoredoxin family.</text>
</comment>
<evidence type="ECO:0000313" key="5">
    <source>
        <dbReference type="EMBL" id="UQN28598.1"/>
    </source>
</evidence>
<comment type="cofactor">
    <cofactor evidence="1">
        <name>FMN</name>
        <dbReference type="ChEBI" id="CHEBI:58210"/>
    </cofactor>
</comment>
<organism evidence="5 6">
    <name type="scientific">Brachybacterium kimchii</name>
    <dbReference type="NCBI Taxonomy" id="2942909"/>
    <lineage>
        <taxon>Bacteria</taxon>
        <taxon>Bacillati</taxon>
        <taxon>Actinomycetota</taxon>
        <taxon>Actinomycetes</taxon>
        <taxon>Micrococcales</taxon>
        <taxon>Dermabacteraceae</taxon>
        <taxon>Brachybacterium</taxon>
    </lineage>
</organism>
<dbReference type="InterPro" id="IPR052174">
    <property type="entry name" value="Flavoredoxin"/>
</dbReference>
<keyword evidence="6" id="KW-1185">Reference proteome</keyword>
<dbReference type="PANTHER" id="PTHR43567:SF1">
    <property type="entry name" value="FLAVOREDOXIN"/>
    <property type="match status" value="1"/>
</dbReference>
<protein>
    <submittedName>
        <fullName evidence="5">Flavin reductase</fullName>
    </submittedName>
</protein>
<dbReference type="RefSeq" id="WP_249477727.1">
    <property type="nucleotide sequence ID" value="NZ_CP097218.1"/>
</dbReference>
<dbReference type="InterPro" id="IPR012349">
    <property type="entry name" value="Split_barrel_FMN-bd"/>
</dbReference>
<accession>A0ABY4N562</accession>
<dbReference type="Proteomes" id="UP001055868">
    <property type="component" value="Chromosome"/>
</dbReference>
<sequence length="196" mass="21370">MHISIDPSVYYFGTTIALVTTLNEDGTSNITPISSAWALGRTYVLGFADDSHAMSNLRRRARLVINLPDASLADRIEAIADTTGADPVPARKRAQFRSVRDKWSAGGFTPVPADHGAPARIAECPVQLEAHAARVMPCEDGASAVHAPVSRVLARSDHVLPGTSHIDLGVWRPCLYTFRHYFAQGEEVARSFRAEY</sequence>
<evidence type="ECO:0000259" key="4">
    <source>
        <dbReference type="Pfam" id="PF01613"/>
    </source>
</evidence>
<evidence type="ECO:0000256" key="3">
    <source>
        <dbReference type="ARBA" id="ARBA00038054"/>
    </source>
</evidence>
<evidence type="ECO:0000256" key="1">
    <source>
        <dbReference type="ARBA" id="ARBA00001917"/>
    </source>
</evidence>
<dbReference type="InterPro" id="IPR002563">
    <property type="entry name" value="Flavin_Rdtase-like_dom"/>
</dbReference>